<feature type="transmembrane region" description="Helical" evidence="7">
    <location>
        <begin position="220"/>
        <end position="242"/>
    </location>
</feature>
<feature type="transmembrane region" description="Helical" evidence="7">
    <location>
        <begin position="130"/>
        <end position="150"/>
    </location>
</feature>
<sequence>MNERSGSNLKAKLILLAGVFSCSMSSAFFRYMTAPSTIAATYRLGWTVLLLTPLIFSKRETRKELLSLKGKDLAFCGLSGLFLAMHFVVWFESLSNTSIASSTVLVNTEVAFAAFGYLIFFGKKIRKKEILAIGIAFLGSVVIAMADTGGGAGKNAVLGDILALLAAFFSACYTLIGTRERSHMSTMVYTYVLYWGCFLSLLVFDAVSGVPMTGYEPINWIMSLCLAVFCTLLGHSVFSWSLKFLTPTYVSTVKLAGPVFASISAILLFGEIPGLIQVAGAAVVLAGVYLYAKNS</sequence>
<dbReference type="EMBL" id="JACRTJ010000010">
    <property type="protein sequence ID" value="MBC8598424.1"/>
    <property type="molecule type" value="Genomic_DNA"/>
</dbReference>
<accession>A0ABR7NQR7</accession>
<evidence type="ECO:0000256" key="2">
    <source>
        <dbReference type="ARBA" id="ARBA00007362"/>
    </source>
</evidence>
<dbReference type="PANTHER" id="PTHR32322:SF18">
    <property type="entry name" value="S-ADENOSYLMETHIONINE_S-ADENOSYLHOMOCYSTEINE TRANSPORTER"/>
    <property type="match status" value="1"/>
</dbReference>
<dbReference type="RefSeq" id="WP_158358273.1">
    <property type="nucleotide sequence ID" value="NZ_JACRTJ010000010.1"/>
</dbReference>
<dbReference type="SUPFAM" id="SSF103481">
    <property type="entry name" value="Multidrug resistance efflux transporter EmrE"/>
    <property type="match status" value="2"/>
</dbReference>
<evidence type="ECO:0000256" key="5">
    <source>
        <dbReference type="ARBA" id="ARBA00022989"/>
    </source>
</evidence>
<feature type="transmembrane region" description="Helical" evidence="7">
    <location>
        <begin position="12"/>
        <end position="32"/>
    </location>
</feature>
<feature type="domain" description="EamA" evidence="8">
    <location>
        <begin position="158"/>
        <end position="290"/>
    </location>
</feature>
<feature type="transmembrane region" description="Helical" evidence="7">
    <location>
        <begin position="275"/>
        <end position="292"/>
    </location>
</feature>
<comment type="similarity">
    <text evidence="2">Belongs to the EamA transporter family.</text>
</comment>
<feature type="transmembrane region" description="Helical" evidence="7">
    <location>
        <begin position="73"/>
        <end position="91"/>
    </location>
</feature>
<dbReference type="InterPro" id="IPR000620">
    <property type="entry name" value="EamA_dom"/>
</dbReference>
<dbReference type="Pfam" id="PF00892">
    <property type="entry name" value="EamA"/>
    <property type="match status" value="2"/>
</dbReference>
<evidence type="ECO:0000313" key="9">
    <source>
        <dbReference type="EMBL" id="MBC8598424.1"/>
    </source>
</evidence>
<feature type="transmembrane region" description="Helical" evidence="7">
    <location>
        <begin position="156"/>
        <end position="176"/>
    </location>
</feature>
<organism evidence="9 10">
    <name type="scientific">Enterocloster hominis</name>
    <name type="common">ex Liu et al. 2021</name>
    <dbReference type="NCBI Taxonomy" id="2763663"/>
    <lineage>
        <taxon>Bacteria</taxon>
        <taxon>Bacillati</taxon>
        <taxon>Bacillota</taxon>
        <taxon>Clostridia</taxon>
        <taxon>Lachnospirales</taxon>
        <taxon>Lachnospiraceae</taxon>
        <taxon>Enterocloster</taxon>
    </lineage>
</organism>
<keyword evidence="4 7" id="KW-0812">Transmembrane</keyword>
<evidence type="ECO:0000256" key="3">
    <source>
        <dbReference type="ARBA" id="ARBA00022475"/>
    </source>
</evidence>
<evidence type="ECO:0000313" key="10">
    <source>
        <dbReference type="Proteomes" id="UP000647491"/>
    </source>
</evidence>
<feature type="transmembrane region" description="Helical" evidence="7">
    <location>
        <begin position="38"/>
        <end position="57"/>
    </location>
</feature>
<keyword evidence="3" id="KW-1003">Cell membrane</keyword>
<comment type="caution">
    <text evidence="9">The sequence shown here is derived from an EMBL/GenBank/DDBJ whole genome shotgun (WGS) entry which is preliminary data.</text>
</comment>
<name>A0ABR7NQR7_9FIRM</name>
<dbReference type="PANTHER" id="PTHR32322">
    <property type="entry name" value="INNER MEMBRANE TRANSPORTER"/>
    <property type="match status" value="1"/>
</dbReference>
<evidence type="ECO:0000256" key="1">
    <source>
        <dbReference type="ARBA" id="ARBA00004651"/>
    </source>
</evidence>
<feature type="transmembrane region" description="Helical" evidence="7">
    <location>
        <begin position="188"/>
        <end position="208"/>
    </location>
</feature>
<comment type="subcellular location">
    <subcellularLocation>
        <location evidence="1">Cell membrane</location>
        <topology evidence="1">Multi-pass membrane protein</topology>
    </subcellularLocation>
</comment>
<evidence type="ECO:0000256" key="6">
    <source>
        <dbReference type="ARBA" id="ARBA00023136"/>
    </source>
</evidence>
<dbReference type="Proteomes" id="UP000647491">
    <property type="component" value="Unassembled WGS sequence"/>
</dbReference>
<dbReference type="InterPro" id="IPR050638">
    <property type="entry name" value="AA-Vitamin_Transporters"/>
</dbReference>
<keyword evidence="10" id="KW-1185">Reference proteome</keyword>
<protein>
    <submittedName>
        <fullName evidence="9">DMT family transporter</fullName>
    </submittedName>
</protein>
<feature type="domain" description="EamA" evidence="8">
    <location>
        <begin position="13"/>
        <end position="144"/>
    </location>
</feature>
<gene>
    <name evidence="9" type="ORF">H8708_04120</name>
</gene>
<evidence type="ECO:0000256" key="4">
    <source>
        <dbReference type="ARBA" id="ARBA00022692"/>
    </source>
</evidence>
<feature type="transmembrane region" description="Helical" evidence="7">
    <location>
        <begin position="97"/>
        <end position="118"/>
    </location>
</feature>
<reference evidence="9 10" key="1">
    <citation type="submission" date="2020-08" db="EMBL/GenBank/DDBJ databases">
        <title>Genome public.</title>
        <authorList>
            <person name="Liu C."/>
            <person name="Sun Q."/>
        </authorList>
    </citation>
    <scope>NUCLEOTIDE SEQUENCE [LARGE SCALE GENOMIC DNA]</scope>
    <source>
        <strain evidence="9 10">BX10</strain>
    </source>
</reference>
<dbReference type="InterPro" id="IPR037185">
    <property type="entry name" value="EmrE-like"/>
</dbReference>
<feature type="transmembrane region" description="Helical" evidence="7">
    <location>
        <begin position="249"/>
        <end position="269"/>
    </location>
</feature>
<proteinExistence type="inferred from homology"/>
<keyword evidence="6 7" id="KW-0472">Membrane</keyword>
<evidence type="ECO:0000256" key="7">
    <source>
        <dbReference type="SAM" id="Phobius"/>
    </source>
</evidence>
<evidence type="ECO:0000259" key="8">
    <source>
        <dbReference type="Pfam" id="PF00892"/>
    </source>
</evidence>
<keyword evidence="5 7" id="KW-1133">Transmembrane helix</keyword>